<reference evidence="1" key="1">
    <citation type="submission" date="2019-04" db="EMBL/GenBank/DDBJ databases">
        <authorList>
            <consortium name="Science for Life Laboratories"/>
        </authorList>
    </citation>
    <scope>NUCLEOTIDE SEQUENCE</scope>
    <source>
        <strain evidence="1">MBLW1</strain>
    </source>
</reference>
<dbReference type="AlphaFoldDB" id="A0A6C2YNA5"/>
<dbReference type="KEGG" id="tim:GMBLW1_10960"/>
<evidence type="ECO:0000313" key="2">
    <source>
        <dbReference type="Proteomes" id="UP000464378"/>
    </source>
</evidence>
<dbReference type="InParanoid" id="A0A6C2YNA5"/>
<evidence type="ECO:0000313" key="1">
    <source>
        <dbReference type="EMBL" id="VIP02864.1"/>
    </source>
</evidence>
<protein>
    <submittedName>
        <fullName evidence="1">Secreted protein: Uncharacterized protein</fullName>
    </submittedName>
</protein>
<dbReference type="Gene3D" id="2.130.10.10">
    <property type="entry name" value="YVTN repeat-like/Quinoprotein amine dehydrogenase"/>
    <property type="match status" value="1"/>
</dbReference>
<name>A0A6C2YNA5_9BACT</name>
<accession>A0A6C2YNA5</accession>
<keyword evidence="2" id="KW-1185">Reference proteome</keyword>
<dbReference type="EMBL" id="LR586016">
    <property type="protein sequence ID" value="VIP02864.1"/>
    <property type="molecule type" value="Genomic_DNA"/>
</dbReference>
<dbReference type="EMBL" id="LR593887">
    <property type="protein sequence ID" value="VTS02680.1"/>
    <property type="molecule type" value="Genomic_DNA"/>
</dbReference>
<proteinExistence type="predicted"/>
<dbReference type="SUPFAM" id="SSF82171">
    <property type="entry name" value="DPP6 N-terminal domain-like"/>
    <property type="match status" value="1"/>
</dbReference>
<organism evidence="1">
    <name type="scientific">Tuwongella immobilis</name>
    <dbReference type="NCBI Taxonomy" id="692036"/>
    <lineage>
        <taxon>Bacteria</taxon>
        <taxon>Pseudomonadati</taxon>
        <taxon>Planctomycetota</taxon>
        <taxon>Planctomycetia</taxon>
        <taxon>Gemmatales</taxon>
        <taxon>Gemmataceae</taxon>
        <taxon>Tuwongella</taxon>
    </lineage>
</organism>
<dbReference type="InterPro" id="IPR015943">
    <property type="entry name" value="WD40/YVTN_repeat-like_dom_sf"/>
</dbReference>
<sequence>MDLRMNRRELLMSIGMFFSSTGVLAGRDSGKSHPKIPIRAITKGPKYHWRGYYDKFLWDNSNRYVLANQVDFEGRSPRASDSIQVGMIDLKDQDRWIPLGSTSAWNWQQGCMLQWVPQQNKVVWNDRIRDQYVTRILDWNTKKIVTIDDPIYCLSPDGKYAFTTDFRRLQDVRPGYGYAGIPDPFAKERAPEKSGIWKLDLQNGQKSLIFSLAQAAQIPFNRKSEAAFQLNSKHWFNHLLCNPDGTRLFFLHRWNTPGRKRAFDTRAFTIAFDGAKPYVLDPHGSTSHFVWRDSNHIFAWAWHPSHGERFYLYQDQSSRVDVIGKNVMIQNGHNTYVPGTRSTWVLNDTYPDRDGYQTPYLFHIPSNRKVEIGQFRSPAEYRGEWRCDTHPCASRDGRFVVFDSPHAGGRQVYLADIAAIIEG</sequence>
<gene>
    <name evidence="1" type="ORF">GMBLW1_10960</name>
</gene>
<dbReference type="Proteomes" id="UP000464378">
    <property type="component" value="Chromosome"/>
</dbReference>